<dbReference type="KEGG" id="kal:KALB_1530"/>
<protein>
    <recommendedName>
        <fullName evidence="1">DUF397 domain-containing protein</fullName>
    </recommendedName>
</protein>
<dbReference type="OrthoDB" id="4225390at2"/>
<name>W5W216_9PSEU</name>
<dbReference type="Pfam" id="PF04149">
    <property type="entry name" value="DUF397"/>
    <property type="match status" value="1"/>
</dbReference>
<evidence type="ECO:0000259" key="1">
    <source>
        <dbReference type="Pfam" id="PF04149"/>
    </source>
</evidence>
<feature type="domain" description="DUF397" evidence="1">
    <location>
        <begin position="18"/>
        <end position="67"/>
    </location>
</feature>
<keyword evidence="3" id="KW-1185">Reference proteome</keyword>
<dbReference type="EMBL" id="CP007155">
    <property type="protein sequence ID" value="AHH94902.1"/>
    <property type="molecule type" value="Genomic_DNA"/>
</dbReference>
<reference evidence="2 3" key="1">
    <citation type="journal article" date="2014" name="BMC Genomics">
        <title>Complete genome sequence of producer of the glycopeptide antibiotic Aculeximycin Kutzneria albida DSM 43870T, a representative of minor genus of Pseudonocardiaceae.</title>
        <authorList>
            <person name="Rebets Y."/>
            <person name="Tokovenko B."/>
            <person name="Lushchyk I."/>
            <person name="Ruckert C."/>
            <person name="Zaburannyi N."/>
            <person name="Bechthold A."/>
            <person name="Kalinowski J."/>
            <person name="Luzhetskyy A."/>
        </authorList>
    </citation>
    <scope>NUCLEOTIDE SEQUENCE [LARGE SCALE GENOMIC DNA]</scope>
    <source>
        <strain evidence="2">DSM 43870</strain>
    </source>
</reference>
<dbReference type="AlphaFoldDB" id="W5W216"/>
<sequence length="73" mass="7862">MAERGGIPDSEVTPAEFVWHRSSISQDTGAECLEMARTSEGVLVRDSKNQAGSTLRFSPRAWASFLADCGTAD</sequence>
<dbReference type="HOGENOM" id="CLU_131550_2_0_11"/>
<evidence type="ECO:0000313" key="2">
    <source>
        <dbReference type="EMBL" id="AHH94902.1"/>
    </source>
</evidence>
<proteinExistence type="predicted"/>
<dbReference type="InterPro" id="IPR007278">
    <property type="entry name" value="DUF397"/>
</dbReference>
<organism evidence="2 3">
    <name type="scientific">Kutzneria albida DSM 43870</name>
    <dbReference type="NCBI Taxonomy" id="1449976"/>
    <lineage>
        <taxon>Bacteria</taxon>
        <taxon>Bacillati</taxon>
        <taxon>Actinomycetota</taxon>
        <taxon>Actinomycetes</taxon>
        <taxon>Pseudonocardiales</taxon>
        <taxon>Pseudonocardiaceae</taxon>
        <taxon>Kutzneria</taxon>
    </lineage>
</organism>
<accession>W5W216</accession>
<dbReference type="RefSeq" id="WP_042221817.1">
    <property type="nucleotide sequence ID" value="NZ_CP007155.1"/>
</dbReference>
<gene>
    <name evidence="2" type="ORF">KALB_1530</name>
</gene>
<dbReference type="Proteomes" id="UP000019225">
    <property type="component" value="Chromosome"/>
</dbReference>
<evidence type="ECO:0000313" key="3">
    <source>
        <dbReference type="Proteomes" id="UP000019225"/>
    </source>
</evidence>